<keyword evidence="2" id="KW-0456">Lyase</keyword>
<name>A0A4R8TEC6_9PEZI</name>
<accession>A0A4R8TEC6</accession>
<proteinExistence type="predicted"/>
<dbReference type="EC" id="4.3.2.9" evidence="1"/>
<evidence type="ECO:0000259" key="5">
    <source>
        <dbReference type="Pfam" id="PF06094"/>
    </source>
</evidence>
<evidence type="ECO:0000313" key="6">
    <source>
        <dbReference type="EMBL" id="TEA16275.1"/>
    </source>
</evidence>
<dbReference type="InterPro" id="IPR009288">
    <property type="entry name" value="AIG2-like_dom"/>
</dbReference>
<dbReference type="Gene3D" id="3.10.490.10">
    <property type="entry name" value="Gamma-glutamyl cyclotransferase-like"/>
    <property type="match status" value="1"/>
</dbReference>
<dbReference type="Proteomes" id="UP000295604">
    <property type="component" value="Unassembled WGS sequence"/>
</dbReference>
<comment type="caution">
    <text evidence="6">The sequence shown here is derived from an EMBL/GenBank/DDBJ whole genome shotgun (WGS) entry which is preliminary data.</text>
</comment>
<reference evidence="6 7" key="1">
    <citation type="submission" date="2018-11" db="EMBL/GenBank/DDBJ databases">
        <title>Genome sequence and assembly of Colletotrichum sidae.</title>
        <authorList>
            <person name="Gan P."/>
            <person name="Shirasu K."/>
        </authorList>
    </citation>
    <scope>NUCLEOTIDE SEQUENCE [LARGE SCALE GENOMIC DNA]</scope>
    <source>
        <strain evidence="6 7">CBS 518.97</strain>
    </source>
</reference>
<dbReference type="GO" id="GO:0003839">
    <property type="term" value="F:gamma-glutamylcyclotransferase activity"/>
    <property type="evidence" value="ECO:0007669"/>
    <property type="project" value="UniProtKB-EC"/>
</dbReference>
<dbReference type="PANTHER" id="PTHR12935">
    <property type="entry name" value="GAMMA-GLUTAMYLCYCLOTRANSFERASE"/>
    <property type="match status" value="1"/>
</dbReference>
<evidence type="ECO:0000256" key="2">
    <source>
        <dbReference type="ARBA" id="ARBA00023239"/>
    </source>
</evidence>
<sequence>MHPTAKEPPPTAPQYYFAYGSNLSLKQMASRCPDSFYAGRAVLPDYRWQINQRGFANVVPCSGSSVHGLVYQVYPEDEARLDTHEGVSSGAYSKEYEFIMLYPAAPDLHVPTQQLVGDGLSRALERARSSGSTQDSCAAVSALVYTSMSYVQEDSPREEYVGRMNTGILDARRLGVPAEFFENVVRLRIPDRPILRSSTRSGSKGCDGRLSALFKTLKPKESGRKMVPSF</sequence>
<dbReference type="CDD" id="cd06661">
    <property type="entry name" value="GGCT_like"/>
    <property type="match status" value="1"/>
</dbReference>
<evidence type="ECO:0000256" key="1">
    <source>
        <dbReference type="ARBA" id="ARBA00012346"/>
    </source>
</evidence>
<dbReference type="Pfam" id="PF06094">
    <property type="entry name" value="GGACT"/>
    <property type="match status" value="1"/>
</dbReference>
<feature type="binding site" evidence="4">
    <location>
        <begin position="16"/>
        <end position="21"/>
    </location>
    <ligand>
        <name>substrate</name>
    </ligand>
</feature>
<dbReference type="EMBL" id="QAPF01000113">
    <property type="protein sequence ID" value="TEA16275.1"/>
    <property type="molecule type" value="Genomic_DNA"/>
</dbReference>
<dbReference type="AlphaFoldDB" id="A0A4R8TEC6"/>
<keyword evidence="7" id="KW-1185">Reference proteome</keyword>
<gene>
    <name evidence="6" type="ORF">C8034_v001456</name>
</gene>
<evidence type="ECO:0000313" key="7">
    <source>
        <dbReference type="Proteomes" id="UP000295604"/>
    </source>
</evidence>
<evidence type="ECO:0000256" key="3">
    <source>
        <dbReference type="PIRSR" id="PIRSR617939-1"/>
    </source>
</evidence>
<organism evidence="6 7">
    <name type="scientific">Colletotrichum sidae</name>
    <dbReference type="NCBI Taxonomy" id="1347389"/>
    <lineage>
        <taxon>Eukaryota</taxon>
        <taxon>Fungi</taxon>
        <taxon>Dikarya</taxon>
        <taxon>Ascomycota</taxon>
        <taxon>Pezizomycotina</taxon>
        <taxon>Sordariomycetes</taxon>
        <taxon>Hypocreomycetidae</taxon>
        <taxon>Glomerellales</taxon>
        <taxon>Glomerellaceae</taxon>
        <taxon>Colletotrichum</taxon>
        <taxon>Colletotrichum orbiculare species complex</taxon>
    </lineage>
</organism>
<dbReference type="InterPro" id="IPR017939">
    <property type="entry name" value="G-Glutamylcylcotransferase"/>
</dbReference>
<dbReference type="SUPFAM" id="SSF110857">
    <property type="entry name" value="Gamma-glutamyl cyclotransferase-like"/>
    <property type="match status" value="1"/>
</dbReference>
<feature type="active site" description="Proton acceptor" evidence="3">
    <location>
        <position position="85"/>
    </location>
</feature>
<evidence type="ECO:0000256" key="4">
    <source>
        <dbReference type="PIRSR" id="PIRSR617939-2"/>
    </source>
</evidence>
<feature type="domain" description="Gamma-glutamylcyclotransferase AIG2-like" evidence="5">
    <location>
        <begin position="16"/>
        <end position="96"/>
    </location>
</feature>
<dbReference type="PANTHER" id="PTHR12935:SF0">
    <property type="entry name" value="GAMMA-GLUTAMYLCYCLOTRANSFERASE"/>
    <property type="match status" value="1"/>
</dbReference>
<protein>
    <recommendedName>
        <fullName evidence="1">gamma-glutamylcyclotransferase</fullName>
        <ecNumber evidence="1">4.3.2.9</ecNumber>
    </recommendedName>
</protein>
<dbReference type="InterPro" id="IPR013024">
    <property type="entry name" value="GGCT-like"/>
</dbReference>
<dbReference type="InterPro" id="IPR036568">
    <property type="entry name" value="GGCT-like_sf"/>
</dbReference>